<reference evidence="1 4" key="4">
    <citation type="journal article" date="2024" name="Microbiol. Resour. Announc.">
        <title>Genome annotations for the ascomycete fungi Trichoderma harzianum, Trichoderma aggressivum, and Purpureocillium lilacinum.</title>
        <authorList>
            <person name="Beijen E.P.W."/>
            <person name="Ohm R.A."/>
        </authorList>
    </citation>
    <scope>NUCLEOTIDE SEQUENCE [LARGE SCALE GENOMIC DNA]</scope>
    <source>
        <strain evidence="1 4">CBS 150709</strain>
    </source>
</reference>
<sequence>MLRGVALRFTSGAVHWEAEGAQSQAQSVGEVSGARDPKALILDLSRTVVRDEAVGGRGTARWFLLGPCFFGEVVSQKEGRQGTASRAALGSKSLPPGLSLSRCAAPNELAASSRRKHEVTAVVFDGVGSRLHAVGVRPLGTAHPFVGVASCPPATLPSGRRRFVKTPSISY</sequence>
<name>A0A2U3EJR3_PURLI</name>
<evidence type="ECO:0000313" key="3">
    <source>
        <dbReference type="Proteomes" id="UP000245956"/>
    </source>
</evidence>
<organism evidence="2 3">
    <name type="scientific">Purpureocillium lilacinum</name>
    <name type="common">Paecilomyces lilacinus</name>
    <dbReference type="NCBI Taxonomy" id="33203"/>
    <lineage>
        <taxon>Eukaryota</taxon>
        <taxon>Fungi</taxon>
        <taxon>Dikarya</taxon>
        <taxon>Ascomycota</taxon>
        <taxon>Pezizomycotina</taxon>
        <taxon>Sordariomycetes</taxon>
        <taxon>Hypocreomycetidae</taxon>
        <taxon>Hypocreales</taxon>
        <taxon>Ophiocordycipitaceae</taxon>
        <taxon>Purpureocillium</taxon>
    </lineage>
</organism>
<evidence type="ECO:0000313" key="2">
    <source>
        <dbReference type="EMBL" id="PWI74758.1"/>
    </source>
</evidence>
<proteinExistence type="predicted"/>
<evidence type="ECO:0000313" key="4">
    <source>
        <dbReference type="Proteomes" id="UP001287286"/>
    </source>
</evidence>
<dbReference type="AlphaFoldDB" id="A0A2U3EJR3"/>
<protein>
    <submittedName>
        <fullName evidence="2">Uncharacterized protein</fullName>
    </submittedName>
</protein>
<dbReference type="EMBL" id="JAWRVI010000008">
    <property type="protein sequence ID" value="KAK4092460.1"/>
    <property type="molecule type" value="Genomic_DNA"/>
</dbReference>
<keyword evidence="4" id="KW-1185">Reference proteome</keyword>
<reference evidence="2" key="1">
    <citation type="submission" date="2015-05" db="EMBL/GenBank/DDBJ databases">
        <authorList>
            <person name="Wang D.B."/>
            <person name="Wang M."/>
        </authorList>
    </citation>
    <scope>NUCLEOTIDE SEQUENCE</scope>
    <source>
        <strain evidence="2">36-1</strain>
    </source>
</reference>
<comment type="caution">
    <text evidence="2">The sequence shown here is derived from an EMBL/GenBank/DDBJ whole genome shotgun (WGS) entry which is preliminary data.</text>
</comment>
<reference evidence="1" key="3">
    <citation type="submission" date="2023-11" db="EMBL/GenBank/DDBJ databases">
        <authorList>
            <person name="Beijen E."/>
            <person name="Ohm R.A."/>
        </authorList>
    </citation>
    <scope>NUCLEOTIDE SEQUENCE</scope>
    <source>
        <strain evidence="1">CBS 150709</strain>
    </source>
</reference>
<gene>
    <name evidence="2" type="ORF">PCL_08072</name>
    <name evidence="1" type="ORF">Purlil1_3081</name>
</gene>
<evidence type="ECO:0000313" key="1">
    <source>
        <dbReference type="EMBL" id="KAK4092460.1"/>
    </source>
</evidence>
<accession>A0A2U3EJR3</accession>
<dbReference type="Proteomes" id="UP001287286">
    <property type="component" value="Unassembled WGS sequence"/>
</dbReference>
<reference evidence="2 3" key="2">
    <citation type="journal article" date="2016" name="Front. Microbiol.">
        <title>Genome and transcriptome sequences reveal the specific parasitism of the nematophagous Purpureocillium lilacinum 36-1.</title>
        <authorList>
            <person name="Xie J."/>
            <person name="Li S."/>
            <person name="Mo C."/>
            <person name="Xiao X."/>
            <person name="Peng D."/>
            <person name="Wang G."/>
            <person name="Xiao Y."/>
        </authorList>
    </citation>
    <scope>NUCLEOTIDE SEQUENCE [LARGE SCALE GENOMIC DNA]</scope>
    <source>
        <strain evidence="2 3">36-1</strain>
    </source>
</reference>
<dbReference type="EMBL" id="LCWV01000003">
    <property type="protein sequence ID" value="PWI74758.1"/>
    <property type="molecule type" value="Genomic_DNA"/>
</dbReference>
<dbReference type="Proteomes" id="UP000245956">
    <property type="component" value="Unassembled WGS sequence"/>
</dbReference>